<comment type="catalytic activity">
    <reaction evidence="7 8">
        <text>L-histidinol phosphate + H2O = L-histidinol + phosphate</text>
        <dbReference type="Rhea" id="RHEA:14465"/>
        <dbReference type="ChEBI" id="CHEBI:15377"/>
        <dbReference type="ChEBI" id="CHEBI:43474"/>
        <dbReference type="ChEBI" id="CHEBI:57699"/>
        <dbReference type="ChEBI" id="CHEBI:57980"/>
        <dbReference type="EC" id="3.1.3.15"/>
    </reaction>
</comment>
<feature type="domain" description="PHP" evidence="9">
    <location>
        <begin position="5"/>
        <end position="188"/>
    </location>
</feature>
<evidence type="ECO:0000256" key="4">
    <source>
        <dbReference type="ARBA" id="ARBA00022605"/>
    </source>
</evidence>
<dbReference type="STRING" id="1121322.SAMN02745136_01560"/>
<evidence type="ECO:0000313" key="11">
    <source>
        <dbReference type="Proteomes" id="UP000184386"/>
    </source>
</evidence>
<dbReference type="CDD" id="cd12110">
    <property type="entry name" value="PHP_HisPPase_Hisj_like"/>
    <property type="match status" value="1"/>
</dbReference>
<accession>A0A1M6P2C1</accession>
<dbReference type="Pfam" id="PF02811">
    <property type="entry name" value="PHP"/>
    <property type="match status" value="1"/>
</dbReference>
<comment type="pathway">
    <text evidence="1 8">Amino-acid biosynthesis; L-histidine biosynthesis; L-histidine from 5-phospho-alpha-D-ribose 1-diphosphate: step 8/9.</text>
</comment>
<keyword evidence="5 8" id="KW-0378">Hydrolase</keyword>
<dbReference type="InterPro" id="IPR010140">
    <property type="entry name" value="Histidinol_P_phosphatase_HisJ"/>
</dbReference>
<dbReference type="InterPro" id="IPR004013">
    <property type="entry name" value="PHP_dom"/>
</dbReference>
<evidence type="ECO:0000256" key="2">
    <source>
        <dbReference type="ARBA" id="ARBA00009152"/>
    </source>
</evidence>
<evidence type="ECO:0000256" key="8">
    <source>
        <dbReference type="RuleBase" id="RU366003"/>
    </source>
</evidence>
<dbReference type="GO" id="GO:0004401">
    <property type="term" value="F:histidinol-phosphatase activity"/>
    <property type="evidence" value="ECO:0007669"/>
    <property type="project" value="UniProtKB-UniRule"/>
</dbReference>
<dbReference type="Gene3D" id="3.20.20.140">
    <property type="entry name" value="Metal-dependent hydrolases"/>
    <property type="match status" value="1"/>
</dbReference>
<dbReference type="AlphaFoldDB" id="A0A1M6P2C1"/>
<dbReference type="UniPathway" id="UPA00031">
    <property type="reaction ID" value="UER00013"/>
</dbReference>
<dbReference type="EMBL" id="FRAC01000008">
    <property type="protein sequence ID" value="SHK02033.1"/>
    <property type="molecule type" value="Genomic_DNA"/>
</dbReference>
<dbReference type="Proteomes" id="UP000184386">
    <property type="component" value="Unassembled WGS sequence"/>
</dbReference>
<dbReference type="GO" id="GO:0005737">
    <property type="term" value="C:cytoplasm"/>
    <property type="evidence" value="ECO:0007669"/>
    <property type="project" value="TreeGrafter"/>
</dbReference>
<evidence type="ECO:0000256" key="7">
    <source>
        <dbReference type="ARBA" id="ARBA00049158"/>
    </source>
</evidence>
<dbReference type="GO" id="GO:0000105">
    <property type="term" value="P:L-histidine biosynthetic process"/>
    <property type="evidence" value="ECO:0007669"/>
    <property type="project" value="UniProtKB-UniRule"/>
</dbReference>
<sequence length="258" mass="29705">MRTNFHTHTYRCKHAVGTELDYVTEAVNKGLSILGFSDHGPFKDNRYGLRMDFSSLEPYIDTVNELKRTKMNEITIYSGLEIEYDPKDEGYYQELLADYRLDYLALAQHFYVTDTGSPINIYSVTDTVQYIDYANSIVNGMATGYFKFVAHPDIMFVNDLPWDDNCEMACDIIISAAAANNYILEYNANGYRRGIHQFTDGERLQYPHPKFWEKAAGTSVPVIVGSDCHNPVQIWDEHMEYACKAVKEYRLNVITDIF</sequence>
<organism evidence="10 11">
    <name type="scientific">Anaerocolumna jejuensis DSM 15929</name>
    <dbReference type="NCBI Taxonomy" id="1121322"/>
    <lineage>
        <taxon>Bacteria</taxon>
        <taxon>Bacillati</taxon>
        <taxon>Bacillota</taxon>
        <taxon>Clostridia</taxon>
        <taxon>Lachnospirales</taxon>
        <taxon>Lachnospiraceae</taxon>
        <taxon>Anaerocolumna</taxon>
    </lineage>
</organism>
<evidence type="ECO:0000313" key="10">
    <source>
        <dbReference type="EMBL" id="SHK02033.1"/>
    </source>
</evidence>
<dbReference type="RefSeq" id="WP_170866612.1">
    <property type="nucleotide sequence ID" value="NZ_FRAC01000008.1"/>
</dbReference>
<dbReference type="PANTHER" id="PTHR21039:SF0">
    <property type="entry name" value="HISTIDINOL-PHOSPHATASE"/>
    <property type="match status" value="1"/>
</dbReference>
<evidence type="ECO:0000256" key="3">
    <source>
        <dbReference type="ARBA" id="ARBA00013085"/>
    </source>
</evidence>
<name>A0A1M6P2C1_9FIRM</name>
<proteinExistence type="inferred from homology"/>
<protein>
    <recommendedName>
        <fullName evidence="3 8">Histidinol-phosphatase</fullName>
        <shortName evidence="8">HolPase</shortName>
        <ecNumber evidence="3 8">3.1.3.15</ecNumber>
    </recommendedName>
</protein>
<keyword evidence="11" id="KW-1185">Reference proteome</keyword>
<evidence type="ECO:0000256" key="6">
    <source>
        <dbReference type="ARBA" id="ARBA00023102"/>
    </source>
</evidence>
<comment type="similarity">
    <text evidence="2 8">Belongs to the PHP hydrolase family. HisK subfamily.</text>
</comment>
<keyword evidence="6 8" id="KW-0368">Histidine biosynthesis</keyword>
<dbReference type="SUPFAM" id="SSF89550">
    <property type="entry name" value="PHP domain-like"/>
    <property type="match status" value="1"/>
</dbReference>
<evidence type="ECO:0000256" key="1">
    <source>
        <dbReference type="ARBA" id="ARBA00004970"/>
    </source>
</evidence>
<dbReference type="EC" id="3.1.3.15" evidence="3 8"/>
<dbReference type="PANTHER" id="PTHR21039">
    <property type="entry name" value="HISTIDINOL PHOSPHATASE-RELATED"/>
    <property type="match status" value="1"/>
</dbReference>
<gene>
    <name evidence="10" type="ORF">SAMN02745136_01560</name>
</gene>
<reference evidence="10 11" key="1">
    <citation type="submission" date="2016-11" db="EMBL/GenBank/DDBJ databases">
        <authorList>
            <person name="Jaros S."/>
            <person name="Januszkiewicz K."/>
            <person name="Wedrychowicz H."/>
        </authorList>
    </citation>
    <scope>NUCLEOTIDE SEQUENCE [LARGE SCALE GENOMIC DNA]</scope>
    <source>
        <strain evidence="10 11">DSM 15929</strain>
    </source>
</reference>
<dbReference type="InterPro" id="IPR016195">
    <property type="entry name" value="Pol/histidinol_Pase-like"/>
</dbReference>
<keyword evidence="4 8" id="KW-0028">Amino-acid biosynthesis</keyword>
<evidence type="ECO:0000256" key="5">
    <source>
        <dbReference type="ARBA" id="ARBA00022801"/>
    </source>
</evidence>
<evidence type="ECO:0000259" key="9">
    <source>
        <dbReference type="Pfam" id="PF02811"/>
    </source>
</evidence>